<dbReference type="EMBL" id="EQ962657">
    <property type="protein sequence ID" value="EED15317.1"/>
    <property type="molecule type" value="Genomic_DNA"/>
</dbReference>
<proteinExistence type="predicted"/>
<dbReference type="AlphaFoldDB" id="B8MKG2"/>
<keyword evidence="3" id="KW-1185">Reference proteome</keyword>
<accession>B8MKG2</accession>
<dbReference type="Proteomes" id="UP000001745">
    <property type="component" value="Unassembled WGS sequence"/>
</dbReference>
<dbReference type="PhylomeDB" id="B8MKG2"/>
<evidence type="ECO:0000313" key="3">
    <source>
        <dbReference type="Proteomes" id="UP000001745"/>
    </source>
</evidence>
<dbReference type="GeneID" id="8099313"/>
<protein>
    <recommendedName>
        <fullName evidence="1">RNase H type-1 domain-containing protein</fullName>
    </recommendedName>
</protein>
<evidence type="ECO:0000259" key="1">
    <source>
        <dbReference type="PROSITE" id="PS50879"/>
    </source>
</evidence>
<dbReference type="InterPro" id="IPR002156">
    <property type="entry name" value="RNaseH_domain"/>
</dbReference>
<dbReference type="GO" id="GO:0004523">
    <property type="term" value="F:RNA-DNA hybrid ribonuclease activity"/>
    <property type="evidence" value="ECO:0007669"/>
    <property type="project" value="InterPro"/>
</dbReference>
<evidence type="ECO:0000313" key="2">
    <source>
        <dbReference type="EMBL" id="EED15317.1"/>
    </source>
</evidence>
<dbReference type="HOGENOM" id="CLU_1897606_0_0_1"/>
<dbReference type="Gene3D" id="3.30.420.10">
    <property type="entry name" value="Ribonuclease H-like superfamily/Ribonuclease H"/>
    <property type="match status" value="1"/>
</dbReference>
<gene>
    <name evidence="2" type="ORF">TSTA_047630</name>
</gene>
<dbReference type="VEuPathDB" id="FungiDB:TSTA_047630"/>
<dbReference type="Pfam" id="PF00075">
    <property type="entry name" value="RNase_H"/>
    <property type="match status" value="1"/>
</dbReference>
<dbReference type="OrthoDB" id="4509585at2759"/>
<dbReference type="PROSITE" id="PS50879">
    <property type="entry name" value="RNASE_H_1"/>
    <property type="match status" value="1"/>
</dbReference>
<dbReference type="SUPFAM" id="SSF53098">
    <property type="entry name" value="Ribonuclease H-like"/>
    <property type="match status" value="1"/>
</dbReference>
<dbReference type="RefSeq" id="XP_002485270.1">
    <property type="nucleotide sequence ID" value="XM_002485225.1"/>
</dbReference>
<dbReference type="InterPro" id="IPR036397">
    <property type="entry name" value="RNaseH_sf"/>
</dbReference>
<sequence>MIIFCDSQATIQAINGAQKTGQQILGSIAEKWDELRSQGVQVTIHWILAHQGIKGNERADIAAKEATRWRLASIIYPNTDADRFKEERNAWKNEGTWSSDARKILSKGKYTVRAAKFMLKTKLLGQFGSIDLDI</sequence>
<dbReference type="InParanoid" id="B8MKG2"/>
<reference evidence="3" key="1">
    <citation type="journal article" date="2015" name="Genome Announc.">
        <title>Genome sequence of the AIDS-associated pathogen Penicillium marneffei (ATCC18224) and its near taxonomic relative Talaromyces stipitatus (ATCC10500).</title>
        <authorList>
            <person name="Nierman W.C."/>
            <person name="Fedorova-Abrams N.D."/>
            <person name="Andrianopoulos A."/>
        </authorList>
    </citation>
    <scope>NUCLEOTIDE SEQUENCE [LARGE SCALE GENOMIC DNA]</scope>
    <source>
        <strain evidence="3">ATCC 10500 / CBS 375.48 / QM 6759 / NRRL 1006</strain>
    </source>
</reference>
<dbReference type="CDD" id="cd09276">
    <property type="entry name" value="Rnase_HI_RT_non_LTR"/>
    <property type="match status" value="1"/>
</dbReference>
<name>B8MKG2_TALSN</name>
<dbReference type="GO" id="GO:0003676">
    <property type="term" value="F:nucleic acid binding"/>
    <property type="evidence" value="ECO:0007669"/>
    <property type="project" value="InterPro"/>
</dbReference>
<feature type="domain" description="RNase H type-1" evidence="1">
    <location>
        <begin position="1"/>
        <end position="68"/>
    </location>
</feature>
<dbReference type="STRING" id="441959.B8MKG2"/>
<organism evidence="2 3">
    <name type="scientific">Talaromyces stipitatus (strain ATCC 10500 / CBS 375.48 / QM 6759 / NRRL 1006)</name>
    <name type="common">Penicillium stipitatum</name>
    <dbReference type="NCBI Taxonomy" id="441959"/>
    <lineage>
        <taxon>Eukaryota</taxon>
        <taxon>Fungi</taxon>
        <taxon>Dikarya</taxon>
        <taxon>Ascomycota</taxon>
        <taxon>Pezizomycotina</taxon>
        <taxon>Eurotiomycetes</taxon>
        <taxon>Eurotiomycetidae</taxon>
        <taxon>Eurotiales</taxon>
        <taxon>Trichocomaceae</taxon>
        <taxon>Talaromyces</taxon>
        <taxon>Talaromyces sect. Talaromyces</taxon>
    </lineage>
</organism>
<dbReference type="InterPro" id="IPR012337">
    <property type="entry name" value="RNaseH-like_sf"/>
</dbReference>